<dbReference type="EMBL" id="CAJNOC010007902">
    <property type="protein sequence ID" value="CAF1106856.1"/>
    <property type="molecule type" value="Genomic_DNA"/>
</dbReference>
<dbReference type="InterPro" id="IPR005821">
    <property type="entry name" value="Ion_trans_dom"/>
</dbReference>
<evidence type="ECO:0000256" key="1">
    <source>
        <dbReference type="ARBA" id="ARBA00004141"/>
    </source>
</evidence>
<dbReference type="InterPro" id="IPR043203">
    <property type="entry name" value="VGCC_Ca_Na"/>
</dbReference>
<feature type="non-terminal residue" evidence="7">
    <location>
        <position position="1"/>
    </location>
</feature>
<dbReference type="Proteomes" id="UP000663879">
    <property type="component" value="Unassembled WGS sequence"/>
</dbReference>
<evidence type="ECO:0000313" key="8">
    <source>
        <dbReference type="Proteomes" id="UP000663879"/>
    </source>
</evidence>
<comment type="caution">
    <text evidence="7">The sequence shown here is derived from an EMBL/GenBank/DDBJ whole genome shotgun (WGS) entry which is preliminary data.</text>
</comment>
<keyword evidence="3 5" id="KW-1133">Transmembrane helix</keyword>
<proteinExistence type="predicted"/>
<reference evidence="7" key="1">
    <citation type="submission" date="2021-02" db="EMBL/GenBank/DDBJ databases">
        <authorList>
            <person name="Nowell W R."/>
        </authorList>
    </citation>
    <scope>NUCLEOTIDE SEQUENCE</scope>
    <source>
        <strain evidence="7">Ploen Becks lab</strain>
    </source>
</reference>
<gene>
    <name evidence="7" type="ORF">OXX778_LOCUS21431</name>
</gene>
<dbReference type="GO" id="GO:0086010">
    <property type="term" value="P:membrane depolarization during action potential"/>
    <property type="evidence" value="ECO:0007669"/>
    <property type="project" value="TreeGrafter"/>
</dbReference>
<dbReference type="Pfam" id="PF00520">
    <property type="entry name" value="Ion_trans"/>
    <property type="match status" value="1"/>
</dbReference>
<evidence type="ECO:0000256" key="2">
    <source>
        <dbReference type="ARBA" id="ARBA00022692"/>
    </source>
</evidence>
<evidence type="ECO:0000256" key="5">
    <source>
        <dbReference type="SAM" id="Phobius"/>
    </source>
</evidence>
<dbReference type="PANTHER" id="PTHR10037">
    <property type="entry name" value="VOLTAGE-GATED CATION CHANNEL CALCIUM AND SODIUM"/>
    <property type="match status" value="1"/>
</dbReference>
<evidence type="ECO:0000256" key="4">
    <source>
        <dbReference type="ARBA" id="ARBA00023136"/>
    </source>
</evidence>
<dbReference type="InterPro" id="IPR027359">
    <property type="entry name" value="Volt_channel_dom_sf"/>
</dbReference>
<evidence type="ECO:0000259" key="6">
    <source>
        <dbReference type="Pfam" id="PF00520"/>
    </source>
</evidence>
<keyword evidence="8" id="KW-1185">Reference proteome</keyword>
<dbReference type="AlphaFoldDB" id="A0A814PEP5"/>
<accession>A0A814PEP5</accession>
<dbReference type="Gene3D" id="1.20.120.350">
    <property type="entry name" value="Voltage-gated potassium channels. Chain C"/>
    <property type="match status" value="1"/>
</dbReference>
<evidence type="ECO:0000256" key="3">
    <source>
        <dbReference type="ARBA" id="ARBA00022989"/>
    </source>
</evidence>
<keyword evidence="4 5" id="KW-0472">Membrane</keyword>
<feature type="transmembrane region" description="Helical" evidence="5">
    <location>
        <begin position="51"/>
        <end position="72"/>
    </location>
</feature>
<organism evidence="7 8">
    <name type="scientific">Brachionus calyciflorus</name>
    <dbReference type="NCBI Taxonomy" id="104777"/>
    <lineage>
        <taxon>Eukaryota</taxon>
        <taxon>Metazoa</taxon>
        <taxon>Spiralia</taxon>
        <taxon>Gnathifera</taxon>
        <taxon>Rotifera</taxon>
        <taxon>Eurotatoria</taxon>
        <taxon>Monogononta</taxon>
        <taxon>Pseudotrocha</taxon>
        <taxon>Ploima</taxon>
        <taxon>Brachionidae</taxon>
        <taxon>Brachionus</taxon>
    </lineage>
</organism>
<keyword evidence="2 5" id="KW-0812">Transmembrane</keyword>
<dbReference type="GO" id="GO:0001518">
    <property type="term" value="C:voltage-gated sodium channel complex"/>
    <property type="evidence" value="ECO:0007669"/>
    <property type="project" value="TreeGrafter"/>
</dbReference>
<dbReference type="PANTHER" id="PTHR10037:SF230">
    <property type="entry name" value="CA[2+]-CHANNEL PROTEIN ALPHA[[1]] SUBUNIT T, ISOFORM F"/>
    <property type="match status" value="1"/>
</dbReference>
<dbReference type="GO" id="GO:0008332">
    <property type="term" value="F:low voltage-gated calcium channel activity"/>
    <property type="evidence" value="ECO:0007669"/>
    <property type="project" value="TreeGrafter"/>
</dbReference>
<feature type="domain" description="Ion transport" evidence="6">
    <location>
        <begin position="49"/>
        <end position="111"/>
    </location>
</feature>
<feature type="non-terminal residue" evidence="7">
    <location>
        <position position="111"/>
    </location>
</feature>
<sequence>RAEQEREEKARRAAKRAKKFEIKRIKMKEIPYYANYSRARRLLHDLCNSKYFDLVIAGVIGLNVVSMSLEFYRMPPFLGDVLDILNIIFTVIFSIEAIMRLVALGFFRYFK</sequence>
<protein>
    <recommendedName>
        <fullName evidence="6">Ion transport domain-containing protein</fullName>
    </recommendedName>
</protein>
<dbReference type="SUPFAM" id="SSF81324">
    <property type="entry name" value="Voltage-gated potassium channels"/>
    <property type="match status" value="1"/>
</dbReference>
<comment type="subcellular location">
    <subcellularLocation>
        <location evidence="1">Membrane</location>
        <topology evidence="1">Multi-pass membrane protein</topology>
    </subcellularLocation>
</comment>
<evidence type="ECO:0000313" key="7">
    <source>
        <dbReference type="EMBL" id="CAF1106856.1"/>
    </source>
</evidence>
<dbReference type="GO" id="GO:0070509">
    <property type="term" value="P:calcium ion import"/>
    <property type="evidence" value="ECO:0007669"/>
    <property type="project" value="TreeGrafter"/>
</dbReference>
<dbReference type="GO" id="GO:0043005">
    <property type="term" value="C:neuron projection"/>
    <property type="evidence" value="ECO:0007669"/>
    <property type="project" value="TreeGrafter"/>
</dbReference>
<feature type="transmembrane region" description="Helical" evidence="5">
    <location>
        <begin position="84"/>
        <end position="107"/>
    </location>
</feature>
<name>A0A814PEP5_9BILA</name>
<dbReference type="OrthoDB" id="416585at2759"/>
<dbReference type="GO" id="GO:0005248">
    <property type="term" value="F:voltage-gated sodium channel activity"/>
    <property type="evidence" value="ECO:0007669"/>
    <property type="project" value="TreeGrafter"/>
</dbReference>